<dbReference type="Gene3D" id="3.40.390.10">
    <property type="entry name" value="Collagenase (Catalytic Domain)"/>
    <property type="match status" value="1"/>
</dbReference>
<dbReference type="EMBL" id="FWWU01000004">
    <property type="protein sequence ID" value="SMB79783.1"/>
    <property type="molecule type" value="Genomic_DNA"/>
</dbReference>
<dbReference type="CDD" id="cd20169">
    <property type="entry name" value="Peptidase_M90_mtfA"/>
    <property type="match status" value="1"/>
</dbReference>
<evidence type="ECO:0000313" key="1">
    <source>
        <dbReference type="EMBL" id="SMB79783.1"/>
    </source>
</evidence>
<dbReference type="GO" id="GO:0008237">
    <property type="term" value="F:metallopeptidase activity"/>
    <property type="evidence" value="ECO:0007669"/>
    <property type="project" value="InterPro"/>
</dbReference>
<evidence type="ECO:0008006" key="3">
    <source>
        <dbReference type="Google" id="ProtNLM"/>
    </source>
</evidence>
<evidence type="ECO:0000313" key="2">
    <source>
        <dbReference type="Proteomes" id="UP000192582"/>
    </source>
</evidence>
<dbReference type="Proteomes" id="UP000192582">
    <property type="component" value="Unassembled WGS sequence"/>
</dbReference>
<dbReference type="OrthoDB" id="9786424at2"/>
<name>A0A1W1UFH3_9DEIO</name>
<reference evidence="1 2" key="1">
    <citation type="submission" date="2017-04" db="EMBL/GenBank/DDBJ databases">
        <authorList>
            <person name="Afonso C.L."/>
            <person name="Miller P.J."/>
            <person name="Scott M.A."/>
            <person name="Spackman E."/>
            <person name="Goraichik I."/>
            <person name="Dimitrov K.M."/>
            <person name="Suarez D.L."/>
            <person name="Swayne D.E."/>
        </authorList>
    </citation>
    <scope>NUCLEOTIDE SEQUENCE [LARGE SCALE GENOMIC DNA]</scope>
    <source>
        <strain evidence="1 2">KR-140</strain>
    </source>
</reference>
<dbReference type="RefSeq" id="WP_084045572.1">
    <property type="nucleotide sequence ID" value="NZ_FWWU01000004.1"/>
</dbReference>
<dbReference type="PANTHER" id="PTHR30164">
    <property type="entry name" value="MTFA PEPTIDASE"/>
    <property type="match status" value="1"/>
</dbReference>
<gene>
    <name evidence="1" type="ORF">SAMN00790413_05333</name>
</gene>
<dbReference type="Pfam" id="PF06167">
    <property type="entry name" value="Peptidase_M90"/>
    <property type="match status" value="1"/>
</dbReference>
<organism evidence="1 2">
    <name type="scientific">Deinococcus hopiensis KR-140</name>
    <dbReference type="NCBI Taxonomy" id="695939"/>
    <lineage>
        <taxon>Bacteria</taxon>
        <taxon>Thermotogati</taxon>
        <taxon>Deinococcota</taxon>
        <taxon>Deinococci</taxon>
        <taxon>Deinococcales</taxon>
        <taxon>Deinococcaceae</taxon>
        <taxon>Deinococcus</taxon>
    </lineage>
</organism>
<proteinExistence type="predicted"/>
<dbReference type="InterPro" id="IPR024079">
    <property type="entry name" value="MetalloPept_cat_dom_sf"/>
</dbReference>
<dbReference type="GO" id="GO:0005829">
    <property type="term" value="C:cytosol"/>
    <property type="evidence" value="ECO:0007669"/>
    <property type="project" value="TreeGrafter"/>
</dbReference>
<dbReference type="GO" id="GO:0004177">
    <property type="term" value="F:aminopeptidase activity"/>
    <property type="evidence" value="ECO:0007669"/>
    <property type="project" value="TreeGrafter"/>
</dbReference>
<dbReference type="Gene3D" id="1.10.472.150">
    <property type="entry name" value="Glucose-regulated metallo-peptidase M90, N-terminal domain"/>
    <property type="match status" value="1"/>
</dbReference>
<dbReference type="PANTHER" id="PTHR30164:SF2">
    <property type="entry name" value="PROTEIN MTFA"/>
    <property type="match status" value="1"/>
</dbReference>
<dbReference type="InterPro" id="IPR042252">
    <property type="entry name" value="MtfA_N"/>
</dbReference>
<accession>A0A1W1UFH3</accession>
<keyword evidence="2" id="KW-1185">Reference proteome</keyword>
<dbReference type="InterPro" id="IPR010384">
    <property type="entry name" value="MtfA_fam"/>
</dbReference>
<dbReference type="SUPFAM" id="SSF55486">
    <property type="entry name" value="Metalloproteases ('zincins'), catalytic domain"/>
    <property type="match status" value="1"/>
</dbReference>
<dbReference type="STRING" id="695939.SAMN00790413_05333"/>
<dbReference type="AlphaFoldDB" id="A0A1W1UFH3"/>
<protein>
    <recommendedName>
        <fullName evidence="3">Zinc-dependent peptidase</fullName>
    </recommendedName>
</protein>
<sequence>MFRFLRRQAVLRQPFPTAWLSVLEREVPWYVHLPPELQVRLQTRIQIFLGEKAFVGCGGLEVTDRMRVVIAAQACRLELHHTPTHFPDCQTLFVYPGAFVSAFTRVLPGGVVQQEPVIRVGESWHRGSVVLAWDAVEAALYEDPGGRNVVLHEFAHQLDGGDGPPDGVPLLRDRAAYARWTRVMGAALERLRRALWFGFAPIDPYAATSPPEFFAVTTELYFEVPEQLRAFSPDVFALLEDYYGALPAASSQLLN</sequence>